<dbReference type="Proteomes" id="UP000595140">
    <property type="component" value="Unassembled WGS sequence"/>
</dbReference>
<feature type="region of interest" description="Disordered" evidence="1">
    <location>
        <begin position="63"/>
        <end position="85"/>
    </location>
</feature>
<accession>A0A484MWE1</accession>
<reference evidence="2 3" key="1">
    <citation type="submission" date="2018-04" db="EMBL/GenBank/DDBJ databases">
        <authorList>
            <person name="Vogel A."/>
        </authorList>
    </citation>
    <scope>NUCLEOTIDE SEQUENCE [LARGE SCALE GENOMIC DNA]</scope>
</reference>
<dbReference type="EMBL" id="OOIL02004817">
    <property type="protein sequence ID" value="VFQ93262.1"/>
    <property type="molecule type" value="Genomic_DNA"/>
</dbReference>
<evidence type="ECO:0000256" key="1">
    <source>
        <dbReference type="SAM" id="MobiDB-lite"/>
    </source>
</evidence>
<dbReference type="AlphaFoldDB" id="A0A484MWE1"/>
<organism evidence="2 3">
    <name type="scientific">Cuscuta campestris</name>
    <dbReference type="NCBI Taxonomy" id="132261"/>
    <lineage>
        <taxon>Eukaryota</taxon>
        <taxon>Viridiplantae</taxon>
        <taxon>Streptophyta</taxon>
        <taxon>Embryophyta</taxon>
        <taxon>Tracheophyta</taxon>
        <taxon>Spermatophyta</taxon>
        <taxon>Magnoliopsida</taxon>
        <taxon>eudicotyledons</taxon>
        <taxon>Gunneridae</taxon>
        <taxon>Pentapetalae</taxon>
        <taxon>asterids</taxon>
        <taxon>lamiids</taxon>
        <taxon>Solanales</taxon>
        <taxon>Convolvulaceae</taxon>
        <taxon>Cuscuteae</taxon>
        <taxon>Cuscuta</taxon>
        <taxon>Cuscuta subgen. Grammica</taxon>
        <taxon>Cuscuta sect. Cleistogrammica</taxon>
    </lineage>
</organism>
<proteinExistence type="predicted"/>
<protein>
    <submittedName>
        <fullName evidence="2">Uncharacterized protein</fullName>
    </submittedName>
</protein>
<gene>
    <name evidence="2" type="ORF">CCAM_LOCUS35038</name>
</gene>
<sequence>MAFGDWSLGERSSDADDGLQRRNDQPVNQRRHPGYRLTTTSGQKLRRNSGELRRGLFSVPANQEAPAIPSVRVTGSSSSNGAGPLCSSDLQGCPRRIGQRQCTYSVNDYWTMLSLNFN</sequence>
<name>A0A484MWE1_9ASTE</name>
<feature type="compositionally biased region" description="Basic and acidic residues" evidence="1">
    <location>
        <begin position="11"/>
        <end position="24"/>
    </location>
</feature>
<feature type="region of interest" description="Disordered" evidence="1">
    <location>
        <begin position="1"/>
        <end position="49"/>
    </location>
</feature>
<evidence type="ECO:0000313" key="2">
    <source>
        <dbReference type="EMBL" id="VFQ93262.1"/>
    </source>
</evidence>
<keyword evidence="3" id="KW-1185">Reference proteome</keyword>
<evidence type="ECO:0000313" key="3">
    <source>
        <dbReference type="Proteomes" id="UP000595140"/>
    </source>
</evidence>